<dbReference type="EC" id="2.7.11.23" evidence="3"/>
<evidence type="ECO:0000256" key="15">
    <source>
        <dbReference type="ARBA" id="ARBA00048367"/>
    </source>
</evidence>
<dbReference type="Gene3D" id="1.10.510.10">
    <property type="entry name" value="Transferase(Phosphotransferase) domain 1"/>
    <property type="match status" value="1"/>
</dbReference>
<dbReference type="GO" id="GO:0008353">
    <property type="term" value="F:RNA polymerase II CTD heptapeptide repeat kinase activity"/>
    <property type="evidence" value="ECO:0007669"/>
    <property type="project" value="UniProtKB-EC"/>
</dbReference>
<dbReference type="InterPro" id="IPR011009">
    <property type="entry name" value="Kinase-like_dom_sf"/>
</dbReference>
<evidence type="ECO:0000256" key="9">
    <source>
        <dbReference type="ARBA" id="ARBA00022741"/>
    </source>
</evidence>
<proteinExistence type="inferred from homology"/>
<comment type="catalytic activity">
    <reaction evidence="16">
        <text>[DNA-directed RNA polymerase] + ATP = phospho-[DNA-directed RNA polymerase] + ADP + H(+)</text>
        <dbReference type="Rhea" id="RHEA:10216"/>
        <dbReference type="Rhea" id="RHEA-COMP:11321"/>
        <dbReference type="Rhea" id="RHEA-COMP:11322"/>
        <dbReference type="ChEBI" id="CHEBI:15378"/>
        <dbReference type="ChEBI" id="CHEBI:30616"/>
        <dbReference type="ChEBI" id="CHEBI:43176"/>
        <dbReference type="ChEBI" id="CHEBI:68546"/>
        <dbReference type="ChEBI" id="CHEBI:456216"/>
        <dbReference type="EC" id="2.7.11.23"/>
    </reaction>
</comment>
<evidence type="ECO:0000313" key="19">
    <source>
        <dbReference type="Proteomes" id="UP000274922"/>
    </source>
</evidence>
<dbReference type="PROSITE" id="PS00108">
    <property type="entry name" value="PROTEIN_KINASE_ST"/>
    <property type="match status" value="1"/>
</dbReference>
<dbReference type="GO" id="GO:0046872">
    <property type="term" value="F:metal ion binding"/>
    <property type="evidence" value="ECO:0007669"/>
    <property type="project" value="UniProtKB-KW"/>
</dbReference>
<accession>A0A4P9X4W2</accession>
<keyword evidence="6" id="KW-0723">Serine/threonine-protein kinase</keyword>
<dbReference type="SMART" id="SM00220">
    <property type="entry name" value="S_TKc"/>
    <property type="match status" value="1"/>
</dbReference>
<evidence type="ECO:0000256" key="6">
    <source>
        <dbReference type="ARBA" id="ARBA00022527"/>
    </source>
</evidence>
<name>A0A4P9X4W2_9FUNG</name>
<organism evidence="18 19">
    <name type="scientific">Caulochytrium protostelioides</name>
    <dbReference type="NCBI Taxonomy" id="1555241"/>
    <lineage>
        <taxon>Eukaryota</taxon>
        <taxon>Fungi</taxon>
        <taxon>Fungi incertae sedis</taxon>
        <taxon>Chytridiomycota</taxon>
        <taxon>Chytridiomycota incertae sedis</taxon>
        <taxon>Chytridiomycetes</taxon>
        <taxon>Caulochytriales</taxon>
        <taxon>Caulochytriaceae</taxon>
        <taxon>Caulochytrium</taxon>
    </lineage>
</organism>
<comment type="catalytic activity">
    <reaction evidence="14">
        <text>L-threonyl-[protein] + ATP = O-phospho-L-threonyl-[protein] + ADP + H(+)</text>
        <dbReference type="Rhea" id="RHEA:46608"/>
        <dbReference type="Rhea" id="RHEA-COMP:11060"/>
        <dbReference type="Rhea" id="RHEA-COMP:11605"/>
        <dbReference type="ChEBI" id="CHEBI:15378"/>
        <dbReference type="ChEBI" id="CHEBI:30013"/>
        <dbReference type="ChEBI" id="CHEBI:30616"/>
        <dbReference type="ChEBI" id="CHEBI:61977"/>
        <dbReference type="ChEBI" id="CHEBI:456216"/>
        <dbReference type="EC" id="2.7.11.22"/>
    </reaction>
</comment>
<keyword evidence="10" id="KW-0418">Kinase</keyword>
<keyword evidence="11" id="KW-0067">ATP-binding</keyword>
<evidence type="ECO:0000256" key="16">
    <source>
        <dbReference type="ARBA" id="ARBA00049280"/>
    </source>
</evidence>
<protein>
    <recommendedName>
        <fullName evidence="13">Cyclin-dependent kinase 8</fullName>
        <ecNumber evidence="4">2.7.11.22</ecNumber>
        <ecNumber evidence="3">2.7.11.23</ecNumber>
    </recommendedName>
</protein>
<dbReference type="FunFam" id="1.10.510.10:FF:000408">
    <property type="entry name" value="Serine/threonine-protein kinase SSN3"/>
    <property type="match status" value="1"/>
</dbReference>
<evidence type="ECO:0000256" key="13">
    <source>
        <dbReference type="ARBA" id="ARBA00041823"/>
    </source>
</evidence>
<evidence type="ECO:0000256" key="10">
    <source>
        <dbReference type="ARBA" id="ARBA00022777"/>
    </source>
</evidence>
<evidence type="ECO:0000256" key="1">
    <source>
        <dbReference type="ARBA" id="ARBA00004123"/>
    </source>
</evidence>
<keyword evidence="7" id="KW-0808">Transferase</keyword>
<gene>
    <name evidence="18" type="ORF">CXG81DRAFT_13617</name>
</gene>
<evidence type="ECO:0000256" key="7">
    <source>
        <dbReference type="ARBA" id="ARBA00022679"/>
    </source>
</evidence>
<comment type="similarity">
    <text evidence="2">Belongs to the protein kinase superfamily. CMGC Ser/Thr protein kinase family. CDC2/CDKX subfamily.</text>
</comment>
<keyword evidence="8" id="KW-0479">Metal-binding</keyword>
<dbReference type="SUPFAM" id="SSF56112">
    <property type="entry name" value="Protein kinase-like (PK-like)"/>
    <property type="match status" value="1"/>
</dbReference>
<evidence type="ECO:0000256" key="5">
    <source>
        <dbReference type="ARBA" id="ARBA00022491"/>
    </source>
</evidence>
<dbReference type="PANTHER" id="PTHR24056">
    <property type="entry name" value="CELL DIVISION PROTEIN KINASE"/>
    <property type="match status" value="1"/>
</dbReference>
<dbReference type="STRING" id="1555241.A0A4P9X4W2"/>
<evidence type="ECO:0000256" key="12">
    <source>
        <dbReference type="ARBA" id="ARBA00023242"/>
    </source>
</evidence>
<evidence type="ECO:0000256" key="3">
    <source>
        <dbReference type="ARBA" id="ARBA00012409"/>
    </source>
</evidence>
<dbReference type="GO" id="GO:0005524">
    <property type="term" value="F:ATP binding"/>
    <property type="evidence" value="ECO:0007669"/>
    <property type="project" value="UniProtKB-KW"/>
</dbReference>
<evidence type="ECO:0000256" key="14">
    <source>
        <dbReference type="ARBA" id="ARBA00047811"/>
    </source>
</evidence>
<keyword evidence="5" id="KW-0678">Repressor</keyword>
<dbReference type="EMBL" id="ML014235">
    <property type="protein sequence ID" value="RKP00105.1"/>
    <property type="molecule type" value="Genomic_DNA"/>
</dbReference>
<comment type="subcellular location">
    <subcellularLocation>
        <location evidence="1">Nucleus</location>
    </subcellularLocation>
</comment>
<dbReference type="EC" id="2.7.11.22" evidence="4"/>
<dbReference type="GO" id="GO:0016592">
    <property type="term" value="C:mediator complex"/>
    <property type="evidence" value="ECO:0007669"/>
    <property type="project" value="TreeGrafter"/>
</dbReference>
<dbReference type="Gene3D" id="3.30.200.20">
    <property type="entry name" value="Phosphorylase Kinase, domain 1"/>
    <property type="match status" value="1"/>
</dbReference>
<evidence type="ECO:0000256" key="2">
    <source>
        <dbReference type="ARBA" id="ARBA00006485"/>
    </source>
</evidence>
<dbReference type="InterPro" id="IPR008271">
    <property type="entry name" value="Ser/Thr_kinase_AS"/>
</dbReference>
<keyword evidence="19" id="KW-1185">Reference proteome</keyword>
<evidence type="ECO:0000256" key="11">
    <source>
        <dbReference type="ARBA" id="ARBA00022840"/>
    </source>
</evidence>
<evidence type="ECO:0000256" key="8">
    <source>
        <dbReference type="ARBA" id="ARBA00022723"/>
    </source>
</evidence>
<dbReference type="InterPro" id="IPR050108">
    <property type="entry name" value="CDK"/>
</dbReference>
<evidence type="ECO:0000313" key="18">
    <source>
        <dbReference type="EMBL" id="RKP00105.1"/>
    </source>
</evidence>
<keyword evidence="12" id="KW-0539">Nucleus</keyword>
<dbReference type="Pfam" id="PF00069">
    <property type="entry name" value="Pkinase"/>
    <property type="match status" value="1"/>
</dbReference>
<dbReference type="PANTHER" id="PTHR24056:SF495">
    <property type="entry name" value="CYCLIN-DEPENDENT KINASE 8-RELATED"/>
    <property type="match status" value="1"/>
</dbReference>
<feature type="domain" description="Protein kinase" evidence="17">
    <location>
        <begin position="28"/>
        <end position="345"/>
    </location>
</feature>
<evidence type="ECO:0000259" key="17">
    <source>
        <dbReference type="PROSITE" id="PS50011"/>
    </source>
</evidence>
<dbReference type="PROSITE" id="PS50011">
    <property type="entry name" value="PROTEIN_KINASE_DOM"/>
    <property type="match status" value="1"/>
</dbReference>
<dbReference type="OrthoDB" id="6284126at2759"/>
<dbReference type="Proteomes" id="UP000274922">
    <property type="component" value="Unassembled WGS sequence"/>
</dbReference>
<dbReference type="InterPro" id="IPR000719">
    <property type="entry name" value="Prot_kinase_dom"/>
</dbReference>
<evidence type="ECO:0000256" key="4">
    <source>
        <dbReference type="ARBA" id="ARBA00012425"/>
    </source>
</evidence>
<reference evidence="19" key="1">
    <citation type="journal article" date="2018" name="Nat. Microbiol.">
        <title>Leveraging single-cell genomics to expand the fungal tree of life.</title>
        <authorList>
            <person name="Ahrendt S.R."/>
            <person name="Quandt C.A."/>
            <person name="Ciobanu D."/>
            <person name="Clum A."/>
            <person name="Salamov A."/>
            <person name="Andreopoulos B."/>
            <person name="Cheng J.F."/>
            <person name="Woyke T."/>
            <person name="Pelin A."/>
            <person name="Henrissat B."/>
            <person name="Reynolds N.K."/>
            <person name="Benny G.L."/>
            <person name="Smith M.E."/>
            <person name="James T.Y."/>
            <person name="Grigoriev I.V."/>
        </authorList>
    </citation>
    <scope>NUCLEOTIDE SEQUENCE [LARGE SCALE GENOMIC DNA]</scope>
    <source>
        <strain evidence="19">ATCC 52028</strain>
    </source>
</reference>
<comment type="catalytic activity">
    <reaction evidence="15">
        <text>L-seryl-[protein] + ATP = O-phospho-L-seryl-[protein] + ADP + H(+)</text>
        <dbReference type="Rhea" id="RHEA:17989"/>
        <dbReference type="Rhea" id="RHEA-COMP:9863"/>
        <dbReference type="Rhea" id="RHEA-COMP:11604"/>
        <dbReference type="ChEBI" id="CHEBI:15378"/>
        <dbReference type="ChEBI" id="CHEBI:29999"/>
        <dbReference type="ChEBI" id="CHEBI:30616"/>
        <dbReference type="ChEBI" id="CHEBI:83421"/>
        <dbReference type="ChEBI" id="CHEBI:456216"/>
        <dbReference type="EC" id="2.7.11.22"/>
    </reaction>
</comment>
<dbReference type="AlphaFoldDB" id="A0A4P9X4W2"/>
<dbReference type="GO" id="GO:0004693">
    <property type="term" value="F:cyclin-dependent protein serine/threonine kinase activity"/>
    <property type="evidence" value="ECO:0007669"/>
    <property type="project" value="UniProtKB-EC"/>
</dbReference>
<keyword evidence="9" id="KW-0547">Nucleotide-binding</keyword>
<feature type="non-terminal residue" evidence="18">
    <location>
        <position position="345"/>
    </location>
</feature>
<sequence length="345" mass="39512">MSAAIDAFNRWKRCKEAQRPQNALTARYEVQGFIASGTYGKVFKAVSRDKNDKRAFGIKQFIPEGEARSERTQGISQSACREIALCRELRHEHVVALIDILLTPESRMIYMVFEFAEYDLLQMVHFHWHTERRPIPEYTIKTLLSQLLSGLSYLHANWILHRDLKPANILVTADGVVKIGDLGLARLYQKPLQPLFSGDKVVVTIWYRAPELLLGARHYTKAIDLWAVGCIFAELLILKPLFKGTEVKMESKKVVPFQEDQLTKICEVLGYPTASRWPEMDQLPEAATFATRFPPSRFPAQSNLRAMWHESTRHHTGTMPLLAGLLHYNPLQRLSVQAALDHPYF</sequence>